<dbReference type="AlphaFoldDB" id="A0AAV7KE61"/>
<dbReference type="Proteomes" id="UP001165289">
    <property type="component" value="Unassembled WGS sequence"/>
</dbReference>
<evidence type="ECO:0000313" key="1">
    <source>
        <dbReference type="EMBL" id="KAI6658914.1"/>
    </source>
</evidence>
<sequence length="145" mass="16700">MDLPLTSEIGELVDYFERTYIGRTLASGYHVAATFPIDLWNYHLSTPFGLPRTTNAVEAWHHSFNATVGCHHPTIWKFLLALKREQGLVEVRHTNYLVGKPPTKRRRSQQSEEALKTLVREYYSQDRSKMEFLQGVAHHFSLGAD</sequence>
<organism evidence="1 2">
    <name type="scientific">Oopsacas minuta</name>
    <dbReference type="NCBI Taxonomy" id="111878"/>
    <lineage>
        <taxon>Eukaryota</taxon>
        <taxon>Metazoa</taxon>
        <taxon>Porifera</taxon>
        <taxon>Hexactinellida</taxon>
        <taxon>Hexasterophora</taxon>
        <taxon>Lyssacinosida</taxon>
        <taxon>Leucopsacidae</taxon>
        <taxon>Oopsacas</taxon>
    </lineage>
</organism>
<comment type="caution">
    <text evidence="1">The sequence shown here is derived from an EMBL/GenBank/DDBJ whole genome shotgun (WGS) entry which is preliminary data.</text>
</comment>
<evidence type="ECO:0000313" key="2">
    <source>
        <dbReference type="Proteomes" id="UP001165289"/>
    </source>
</evidence>
<keyword evidence="2" id="KW-1185">Reference proteome</keyword>
<dbReference type="EMBL" id="JAKMXF010000071">
    <property type="protein sequence ID" value="KAI6658914.1"/>
    <property type="molecule type" value="Genomic_DNA"/>
</dbReference>
<name>A0AAV7KE61_9METZ</name>
<reference evidence="1 2" key="1">
    <citation type="journal article" date="2023" name="BMC Biol.">
        <title>The compact genome of the sponge Oopsacas minuta (Hexactinellida) is lacking key metazoan core genes.</title>
        <authorList>
            <person name="Santini S."/>
            <person name="Schenkelaars Q."/>
            <person name="Jourda C."/>
            <person name="Duchesne M."/>
            <person name="Belahbib H."/>
            <person name="Rocher C."/>
            <person name="Selva M."/>
            <person name="Riesgo A."/>
            <person name="Vervoort M."/>
            <person name="Leys S.P."/>
            <person name="Kodjabachian L."/>
            <person name="Le Bivic A."/>
            <person name="Borchiellini C."/>
            <person name="Claverie J.M."/>
            <person name="Renard E."/>
        </authorList>
    </citation>
    <scope>NUCLEOTIDE SEQUENCE [LARGE SCALE GENOMIC DNA]</scope>
    <source>
        <strain evidence="1">SPO-2</strain>
    </source>
</reference>
<gene>
    <name evidence="1" type="ORF">LOD99_10889</name>
</gene>
<protein>
    <recommendedName>
        <fullName evidence="3">MULE transposase domain-containing protein</fullName>
    </recommendedName>
</protein>
<accession>A0AAV7KE61</accession>
<proteinExistence type="predicted"/>
<evidence type="ECO:0008006" key="3">
    <source>
        <dbReference type="Google" id="ProtNLM"/>
    </source>
</evidence>